<evidence type="ECO:0000313" key="4">
    <source>
        <dbReference type="Proteomes" id="UP001235849"/>
    </source>
</evidence>
<dbReference type="Pfam" id="PF14559">
    <property type="entry name" value="TPR_19"/>
    <property type="match status" value="1"/>
</dbReference>
<comment type="caution">
    <text evidence="3">The sequence shown here is derived from an EMBL/GenBank/DDBJ whole genome shotgun (WGS) entry which is preliminary data.</text>
</comment>
<dbReference type="SUPFAM" id="SSF48452">
    <property type="entry name" value="TPR-like"/>
    <property type="match status" value="1"/>
</dbReference>
<dbReference type="SMART" id="SM00028">
    <property type="entry name" value="TPR"/>
    <property type="match status" value="2"/>
</dbReference>
<evidence type="ECO:0000256" key="1">
    <source>
        <dbReference type="PROSITE-ProRule" id="PRU00339"/>
    </source>
</evidence>
<keyword evidence="2" id="KW-0732">Signal</keyword>
<proteinExistence type="predicted"/>
<organism evidence="3 4">
    <name type="scientific">Roseofilum capinflatum BLCC-M114</name>
    <dbReference type="NCBI Taxonomy" id="3022440"/>
    <lineage>
        <taxon>Bacteria</taxon>
        <taxon>Bacillati</taxon>
        <taxon>Cyanobacteriota</taxon>
        <taxon>Cyanophyceae</taxon>
        <taxon>Desertifilales</taxon>
        <taxon>Desertifilaceae</taxon>
        <taxon>Roseofilum</taxon>
        <taxon>Roseofilum capinflatum</taxon>
    </lineage>
</organism>
<sequence length="322" mass="36382">MKNRLNLFQFCSGLAIASCLHLSFFTPALQAGDPFREQNPQPIGDHTEAAFKAIFIGGDYPQGQQYLQQARQTEADDPLVYAMIASMAYIDQDWEQLGEYATQTREVAKALVEENPLRGNVYMAVGHFMEGGYALAKDGPVRGAPQALNQLQEVLKFIKEAERIQSDDPELNLIKGYMDLMLAVNLPFADPQQAIARLENLARPQYLAYRGIAMAYRDLGDYSNALEYVNLALTATPNHPEVHYLKAQILKELEQWQAAQGFFNQALSRPQILPKYLVAQIFFESCQNQRKLDQKPRNCDALRDPIKEGNQIWGPERLPSLD</sequence>
<feature type="chain" id="PRO_5046588177" evidence="2">
    <location>
        <begin position="32"/>
        <end position="322"/>
    </location>
</feature>
<keyword evidence="1" id="KW-0802">TPR repeat</keyword>
<name>A0ABT7B152_9CYAN</name>
<feature type="repeat" description="TPR" evidence="1">
    <location>
        <begin position="206"/>
        <end position="239"/>
    </location>
</feature>
<gene>
    <name evidence="3" type="ORF">PMG25_02185</name>
</gene>
<protein>
    <submittedName>
        <fullName evidence="3">Tetratricopeptide repeat protein</fullName>
    </submittedName>
</protein>
<dbReference type="Gene3D" id="1.25.40.10">
    <property type="entry name" value="Tetratricopeptide repeat domain"/>
    <property type="match status" value="1"/>
</dbReference>
<dbReference type="InterPro" id="IPR048173">
    <property type="entry name" value="Sll0314-like"/>
</dbReference>
<dbReference type="InterPro" id="IPR019734">
    <property type="entry name" value="TPR_rpt"/>
</dbReference>
<dbReference type="RefSeq" id="WP_283765272.1">
    <property type="nucleotide sequence ID" value="NZ_JAQOSO010000009.1"/>
</dbReference>
<accession>A0ABT7B152</accession>
<dbReference type="InterPro" id="IPR011990">
    <property type="entry name" value="TPR-like_helical_dom_sf"/>
</dbReference>
<dbReference type="NCBIfam" id="NF041522">
    <property type="entry name" value="TPR_sll0314"/>
    <property type="match status" value="1"/>
</dbReference>
<dbReference type="Proteomes" id="UP001235849">
    <property type="component" value="Unassembled WGS sequence"/>
</dbReference>
<feature type="signal peptide" evidence="2">
    <location>
        <begin position="1"/>
        <end position="31"/>
    </location>
</feature>
<dbReference type="EMBL" id="JAQOSO010000009">
    <property type="protein sequence ID" value="MDJ1172893.1"/>
    <property type="molecule type" value="Genomic_DNA"/>
</dbReference>
<dbReference type="PROSITE" id="PS51257">
    <property type="entry name" value="PROKAR_LIPOPROTEIN"/>
    <property type="match status" value="1"/>
</dbReference>
<dbReference type="PROSITE" id="PS50005">
    <property type="entry name" value="TPR"/>
    <property type="match status" value="1"/>
</dbReference>
<evidence type="ECO:0000313" key="3">
    <source>
        <dbReference type="EMBL" id="MDJ1172893.1"/>
    </source>
</evidence>
<reference evidence="3 4" key="1">
    <citation type="submission" date="2023-01" db="EMBL/GenBank/DDBJ databases">
        <title>Novel diversity within Roseofilum (Cyanobacteria; Desertifilaceae) from marine benthic mats with descriptions of four novel species.</title>
        <authorList>
            <person name="Wang Y."/>
            <person name="Berthold D.E."/>
            <person name="Hu J."/>
            <person name="Lefler F.W."/>
            <person name="Laughinghouse H.D. IV."/>
        </authorList>
    </citation>
    <scope>NUCLEOTIDE SEQUENCE [LARGE SCALE GENOMIC DNA]</scope>
    <source>
        <strain evidence="3 4">BLCC-M114</strain>
    </source>
</reference>
<evidence type="ECO:0000256" key="2">
    <source>
        <dbReference type="SAM" id="SignalP"/>
    </source>
</evidence>
<keyword evidence="4" id="KW-1185">Reference proteome</keyword>